<dbReference type="Proteomes" id="UP001500782">
    <property type="component" value="Unassembled WGS sequence"/>
</dbReference>
<gene>
    <name evidence="2" type="ORF">GCM10008967_15180</name>
</gene>
<keyword evidence="1" id="KW-0472">Membrane</keyword>
<feature type="transmembrane region" description="Helical" evidence="1">
    <location>
        <begin position="195"/>
        <end position="215"/>
    </location>
</feature>
<dbReference type="RefSeq" id="WP_343797845.1">
    <property type="nucleotide sequence ID" value="NZ_BAAADJ010000016.1"/>
</dbReference>
<feature type="transmembrane region" description="Helical" evidence="1">
    <location>
        <begin position="50"/>
        <end position="70"/>
    </location>
</feature>
<protein>
    <recommendedName>
        <fullName evidence="4">DUF4386 domain-containing protein</fullName>
    </recommendedName>
</protein>
<accession>A0ABP3FUN3</accession>
<dbReference type="EMBL" id="BAAADJ010000016">
    <property type="protein sequence ID" value="GAA0325531.1"/>
    <property type="molecule type" value="Genomic_DNA"/>
</dbReference>
<feature type="transmembrane region" description="Helical" evidence="1">
    <location>
        <begin position="91"/>
        <end position="109"/>
    </location>
</feature>
<evidence type="ECO:0000313" key="3">
    <source>
        <dbReference type="Proteomes" id="UP001500782"/>
    </source>
</evidence>
<name>A0ABP3FUN3_9BACI</name>
<keyword evidence="3" id="KW-1185">Reference proteome</keyword>
<sequence length="234" mass="25742">MKQRIGAWCSILSAVLVVGTMVGMQTFTMNGVTGADVYEKTVNSMSLHPVANWLFVLIGLAGIILLYWTFEAVDERIRSAQPNVSRTGIHFANIHLLLYALFLFLPVGILHDLANGDLTTAEALPKAQVILELSLVFSALSSIFFSLFLFQVGWAIIKTNVLSKGFGYFTLLTGIIVLASGAYEALYGRGALPGIFLSIFTFLFGFVVWKIWLGVEMLRKPVAQLEEKSRNLAS</sequence>
<keyword evidence="1" id="KW-1133">Transmembrane helix</keyword>
<proteinExistence type="predicted"/>
<reference evidence="3" key="1">
    <citation type="journal article" date="2019" name="Int. J. Syst. Evol. Microbiol.">
        <title>The Global Catalogue of Microorganisms (GCM) 10K type strain sequencing project: providing services to taxonomists for standard genome sequencing and annotation.</title>
        <authorList>
            <consortium name="The Broad Institute Genomics Platform"/>
            <consortium name="The Broad Institute Genome Sequencing Center for Infectious Disease"/>
            <person name="Wu L."/>
            <person name="Ma J."/>
        </authorList>
    </citation>
    <scope>NUCLEOTIDE SEQUENCE [LARGE SCALE GENOMIC DNA]</scope>
    <source>
        <strain evidence="3">JCM 9731</strain>
    </source>
</reference>
<evidence type="ECO:0000313" key="2">
    <source>
        <dbReference type="EMBL" id="GAA0325531.1"/>
    </source>
</evidence>
<organism evidence="2 3">
    <name type="scientific">Bacillus carboniphilus</name>
    <dbReference type="NCBI Taxonomy" id="86663"/>
    <lineage>
        <taxon>Bacteria</taxon>
        <taxon>Bacillati</taxon>
        <taxon>Bacillota</taxon>
        <taxon>Bacilli</taxon>
        <taxon>Bacillales</taxon>
        <taxon>Bacillaceae</taxon>
        <taxon>Bacillus</taxon>
    </lineage>
</organism>
<evidence type="ECO:0000256" key="1">
    <source>
        <dbReference type="SAM" id="Phobius"/>
    </source>
</evidence>
<keyword evidence="1" id="KW-0812">Transmembrane</keyword>
<evidence type="ECO:0008006" key="4">
    <source>
        <dbReference type="Google" id="ProtNLM"/>
    </source>
</evidence>
<comment type="caution">
    <text evidence="2">The sequence shown here is derived from an EMBL/GenBank/DDBJ whole genome shotgun (WGS) entry which is preliminary data.</text>
</comment>
<feature type="transmembrane region" description="Helical" evidence="1">
    <location>
        <begin position="166"/>
        <end position="183"/>
    </location>
</feature>
<feature type="transmembrane region" description="Helical" evidence="1">
    <location>
        <begin position="129"/>
        <end position="154"/>
    </location>
</feature>